<dbReference type="AlphaFoldDB" id="M4RMB0"/>
<organism evidence="5 6">
    <name type="scientific">Paraglaciecola psychrophila 170</name>
    <dbReference type="NCBI Taxonomy" id="1129794"/>
    <lineage>
        <taxon>Bacteria</taxon>
        <taxon>Pseudomonadati</taxon>
        <taxon>Pseudomonadota</taxon>
        <taxon>Gammaproteobacteria</taxon>
        <taxon>Alteromonadales</taxon>
        <taxon>Alteromonadaceae</taxon>
        <taxon>Paraglaciecola</taxon>
    </lineage>
</organism>
<keyword evidence="3" id="KW-0378">Hydrolase</keyword>
<dbReference type="Pfam" id="PF01934">
    <property type="entry name" value="HepT-like"/>
    <property type="match status" value="1"/>
</dbReference>
<evidence type="ECO:0000313" key="6">
    <source>
        <dbReference type="Proteomes" id="UP000011864"/>
    </source>
</evidence>
<evidence type="ECO:0000256" key="2">
    <source>
        <dbReference type="ARBA" id="ARBA00022722"/>
    </source>
</evidence>
<protein>
    <recommendedName>
        <fullName evidence="7">DUF86 domain-containing protein</fullName>
    </recommendedName>
</protein>
<dbReference type="GO" id="GO:0110001">
    <property type="term" value="C:toxin-antitoxin complex"/>
    <property type="evidence" value="ECO:0007669"/>
    <property type="project" value="InterPro"/>
</dbReference>
<dbReference type="InterPro" id="IPR037038">
    <property type="entry name" value="HepT-like_sf"/>
</dbReference>
<dbReference type="KEGG" id="gps:C427_1619"/>
<dbReference type="STRING" id="1129794.C427_1619"/>
<dbReference type="GO" id="GO:0004540">
    <property type="term" value="F:RNA nuclease activity"/>
    <property type="evidence" value="ECO:0007669"/>
    <property type="project" value="InterPro"/>
</dbReference>
<dbReference type="PATRIC" id="fig|1129794.4.peg.1603"/>
<evidence type="ECO:0000256" key="3">
    <source>
        <dbReference type="ARBA" id="ARBA00022801"/>
    </source>
</evidence>
<dbReference type="GO" id="GO:0016787">
    <property type="term" value="F:hydrolase activity"/>
    <property type="evidence" value="ECO:0007669"/>
    <property type="project" value="UniProtKB-KW"/>
</dbReference>
<evidence type="ECO:0000256" key="1">
    <source>
        <dbReference type="ARBA" id="ARBA00022649"/>
    </source>
</evidence>
<evidence type="ECO:0000313" key="5">
    <source>
        <dbReference type="EMBL" id="AGH43728.1"/>
    </source>
</evidence>
<dbReference type="EMBL" id="CP003837">
    <property type="protein sequence ID" value="AGH43728.1"/>
    <property type="molecule type" value="Genomic_DNA"/>
</dbReference>
<dbReference type="eggNOG" id="COG2445">
    <property type="taxonomic scope" value="Bacteria"/>
</dbReference>
<evidence type="ECO:0008006" key="7">
    <source>
        <dbReference type="Google" id="ProtNLM"/>
    </source>
</evidence>
<name>M4RMB0_9ALTE</name>
<evidence type="ECO:0000256" key="4">
    <source>
        <dbReference type="ARBA" id="ARBA00024207"/>
    </source>
</evidence>
<accession>M4RMB0</accession>
<reference evidence="5 6" key="1">
    <citation type="journal article" date="2013" name="Genome Announc.">
        <title>Complete Genome Sequence of Glaciecola psychrophila Strain 170T.</title>
        <authorList>
            <person name="Yin J."/>
            <person name="Chen J."/>
            <person name="Liu G."/>
            <person name="Yu Y."/>
            <person name="Song L."/>
            <person name="Wang X."/>
            <person name="Qu X."/>
        </authorList>
    </citation>
    <scope>NUCLEOTIDE SEQUENCE [LARGE SCALE GENOMIC DNA]</scope>
    <source>
        <strain evidence="5 6">170</strain>
    </source>
</reference>
<proteinExistence type="inferred from homology"/>
<dbReference type="HOGENOM" id="CLU_3219742_0_0_6"/>
<dbReference type="Proteomes" id="UP000011864">
    <property type="component" value="Chromosome"/>
</dbReference>
<keyword evidence="6" id="KW-1185">Reference proteome</keyword>
<gene>
    <name evidence="5" type="ORF">C427_1619</name>
</gene>
<keyword evidence="2" id="KW-0540">Nuclease</keyword>
<sequence length="44" mass="5240">MVGLRNIAVHDYQELNIDIVRFIVENHLIDFQYFIKAIKLIPNL</sequence>
<dbReference type="Gene3D" id="1.20.120.580">
    <property type="entry name" value="bsu32300-like"/>
    <property type="match status" value="1"/>
</dbReference>
<dbReference type="InterPro" id="IPR008201">
    <property type="entry name" value="HepT-like"/>
</dbReference>
<comment type="similarity">
    <text evidence="4">Belongs to the HepT RNase toxin family.</text>
</comment>
<keyword evidence="1" id="KW-1277">Toxin-antitoxin system</keyword>